<evidence type="ECO:0000313" key="4">
    <source>
        <dbReference type="EMBL" id="KAJ7360833.1"/>
    </source>
</evidence>
<protein>
    <recommendedName>
        <fullName evidence="3">DUF6534 domain-containing protein</fullName>
    </recommendedName>
</protein>
<gene>
    <name evidence="4" type="ORF">DFH08DRAFT_360038</name>
</gene>
<dbReference type="InterPro" id="IPR045339">
    <property type="entry name" value="DUF6534"/>
</dbReference>
<keyword evidence="2" id="KW-0812">Transmembrane</keyword>
<evidence type="ECO:0000256" key="2">
    <source>
        <dbReference type="SAM" id="Phobius"/>
    </source>
</evidence>
<dbReference type="PANTHER" id="PTHR40465">
    <property type="entry name" value="CHROMOSOME 1, WHOLE GENOME SHOTGUN SEQUENCE"/>
    <property type="match status" value="1"/>
</dbReference>
<reference evidence="4" key="1">
    <citation type="submission" date="2023-03" db="EMBL/GenBank/DDBJ databases">
        <title>Massive genome expansion in bonnet fungi (Mycena s.s.) driven by repeated elements and novel gene families across ecological guilds.</title>
        <authorList>
            <consortium name="Lawrence Berkeley National Laboratory"/>
            <person name="Harder C.B."/>
            <person name="Miyauchi S."/>
            <person name="Viragh M."/>
            <person name="Kuo A."/>
            <person name="Thoen E."/>
            <person name="Andreopoulos B."/>
            <person name="Lu D."/>
            <person name="Skrede I."/>
            <person name="Drula E."/>
            <person name="Henrissat B."/>
            <person name="Morin E."/>
            <person name="Kohler A."/>
            <person name="Barry K."/>
            <person name="LaButti K."/>
            <person name="Morin E."/>
            <person name="Salamov A."/>
            <person name="Lipzen A."/>
            <person name="Mereny Z."/>
            <person name="Hegedus B."/>
            <person name="Baldrian P."/>
            <person name="Stursova M."/>
            <person name="Weitz H."/>
            <person name="Taylor A."/>
            <person name="Grigoriev I.V."/>
            <person name="Nagy L.G."/>
            <person name="Martin F."/>
            <person name="Kauserud H."/>
        </authorList>
    </citation>
    <scope>NUCLEOTIDE SEQUENCE</scope>
    <source>
        <strain evidence="4">CBHHK002</strain>
    </source>
</reference>
<keyword evidence="2" id="KW-0472">Membrane</keyword>
<keyword evidence="5" id="KW-1185">Reference proteome</keyword>
<feature type="transmembrane region" description="Helical" evidence="2">
    <location>
        <begin position="12"/>
        <end position="38"/>
    </location>
</feature>
<sequence>MPVPQTVMQTCILGAWDLSVCLCLFLQGVLCAQFANYMTLNKRDSVWMKLFVAGLALLTTLKTLQSLIIMWVQNVTMFGDLEAGVNIWTTHWVWKGAVILEATTAFCVQMFFGHRLWAISRNAYLVITCVALFLGGLVSGVVGIIAILTDPLGDSATGWGPWVGAHLGVVLCGDLLLTGSTIFCLLRHSHKCLGRGPTTTILRSLRRVTLQSAAPAALCALINFIAVMKLTATWTPAPVLLDFTANMVLPQLYAWSAMWTLNSREEICMDAGNSACTIHLMGTSTGSSNSETSRHQHQDHPDPLAKVQRDQLDGPPGSMA</sequence>
<feature type="transmembrane region" description="Helical" evidence="2">
    <location>
        <begin position="92"/>
        <end position="112"/>
    </location>
</feature>
<organism evidence="4 5">
    <name type="scientific">Mycena albidolilacea</name>
    <dbReference type="NCBI Taxonomy" id="1033008"/>
    <lineage>
        <taxon>Eukaryota</taxon>
        <taxon>Fungi</taxon>
        <taxon>Dikarya</taxon>
        <taxon>Basidiomycota</taxon>
        <taxon>Agaricomycotina</taxon>
        <taxon>Agaricomycetes</taxon>
        <taxon>Agaricomycetidae</taxon>
        <taxon>Agaricales</taxon>
        <taxon>Marasmiineae</taxon>
        <taxon>Mycenaceae</taxon>
        <taxon>Mycena</taxon>
    </lineage>
</organism>
<evidence type="ECO:0000256" key="1">
    <source>
        <dbReference type="SAM" id="MobiDB-lite"/>
    </source>
</evidence>
<accession>A0AAD7EZT9</accession>
<feature type="compositionally biased region" description="Basic and acidic residues" evidence="1">
    <location>
        <begin position="292"/>
        <end position="312"/>
    </location>
</feature>
<keyword evidence="2" id="KW-1133">Transmembrane helix</keyword>
<comment type="caution">
    <text evidence="4">The sequence shown here is derived from an EMBL/GenBank/DDBJ whole genome shotgun (WGS) entry which is preliminary data.</text>
</comment>
<feature type="domain" description="DUF6534" evidence="3">
    <location>
        <begin position="172"/>
        <end position="265"/>
    </location>
</feature>
<feature type="transmembrane region" description="Helical" evidence="2">
    <location>
        <begin position="208"/>
        <end position="228"/>
    </location>
</feature>
<proteinExistence type="predicted"/>
<dbReference type="Pfam" id="PF20152">
    <property type="entry name" value="DUF6534"/>
    <property type="match status" value="1"/>
</dbReference>
<evidence type="ECO:0000259" key="3">
    <source>
        <dbReference type="Pfam" id="PF20152"/>
    </source>
</evidence>
<feature type="region of interest" description="Disordered" evidence="1">
    <location>
        <begin position="284"/>
        <end position="320"/>
    </location>
</feature>
<dbReference type="Proteomes" id="UP001218218">
    <property type="component" value="Unassembled WGS sequence"/>
</dbReference>
<evidence type="ECO:0000313" key="5">
    <source>
        <dbReference type="Proteomes" id="UP001218218"/>
    </source>
</evidence>
<dbReference type="AlphaFoldDB" id="A0AAD7EZT9"/>
<feature type="transmembrane region" description="Helical" evidence="2">
    <location>
        <begin position="167"/>
        <end position="187"/>
    </location>
</feature>
<dbReference type="EMBL" id="JARIHO010000005">
    <property type="protein sequence ID" value="KAJ7360833.1"/>
    <property type="molecule type" value="Genomic_DNA"/>
</dbReference>
<feature type="transmembrane region" description="Helical" evidence="2">
    <location>
        <begin position="50"/>
        <end position="72"/>
    </location>
</feature>
<dbReference type="PANTHER" id="PTHR40465:SF1">
    <property type="entry name" value="DUF6534 DOMAIN-CONTAINING PROTEIN"/>
    <property type="match status" value="1"/>
</dbReference>
<feature type="transmembrane region" description="Helical" evidence="2">
    <location>
        <begin position="124"/>
        <end position="147"/>
    </location>
</feature>
<name>A0AAD7EZT9_9AGAR</name>